<reference evidence="2 3" key="1">
    <citation type="submission" date="2024-11" db="EMBL/GenBank/DDBJ databases">
        <title>A near-complete genome assembly of Cinchona calisaya.</title>
        <authorList>
            <person name="Lian D.C."/>
            <person name="Zhao X.W."/>
            <person name="Wei L."/>
        </authorList>
    </citation>
    <scope>NUCLEOTIDE SEQUENCE [LARGE SCALE GENOMIC DNA]</scope>
    <source>
        <tissue evidence="2">Nenye</tissue>
    </source>
</reference>
<evidence type="ECO:0000313" key="2">
    <source>
        <dbReference type="EMBL" id="KAL3505108.1"/>
    </source>
</evidence>
<name>A0ABD2YCE1_9GENT</name>
<dbReference type="InterPro" id="IPR023298">
    <property type="entry name" value="ATPase_P-typ_TM_dom_sf"/>
</dbReference>
<accession>A0ABD2YCE1</accession>
<comment type="caution">
    <text evidence="2">The sequence shown here is derived from an EMBL/GenBank/DDBJ whole genome shotgun (WGS) entry which is preliminary data.</text>
</comment>
<evidence type="ECO:0000256" key="1">
    <source>
        <dbReference type="SAM" id="Phobius"/>
    </source>
</evidence>
<keyword evidence="1" id="KW-1133">Transmembrane helix</keyword>
<sequence>MIGISVGAAYIGLATIVGFIWWFVYSDSGPRIPYSELLFNNETAYPCGRFSDRHPSTVSMTVLVAVEMFNALNNLSENQPSCDTVKLIRVDSCAVPFISSEQSDLQTIHTWMVEFFMRMSMNKDIATFDVCF</sequence>
<keyword evidence="1" id="KW-0812">Transmembrane</keyword>
<organism evidence="2 3">
    <name type="scientific">Cinchona calisaya</name>
    <dbReference type="NCBI Taxonomy" id="153742"/>
    <lineage>
        <taxon>Eukaryota</taxon>
        <taxon>Viridiplantae</taxon>
        <taxon>Streptophyta</taxon>
        <taxon>Embryophyta</taxon>
        <taxon>Tracheophyta</taxon>
        <taxon>Spermatophyta</taxon>
        <taxon>Magnoliopsida</taxon>
        <taxon>eudicotyledons</taxon>
        <taxon>Gunneridae</taxon>
        <taxon>Pentapetalae</taxon>
        <taxon>asterids</taxon>
        <taxon>lamiids</taxon>
        <taxon>Gentianales</taxon>
        <taxon>Rubiaceae</taxon>
        <taxon>Cinchonoideae</taxon>
        <taxon>Cinchoneae</taxon>
        <taxon>Cinchona</taxon>
    </lineage>
</organism>
<dbReference type="Gene3D" id="1.20.1110.10">
    <property type="entry name" value="Calcium-transporting ATPase, transmembrane domain"/>
    <property type="match status" value="1"/>
</dbReference>
<protein>
    <submittedName>
        <fullName evidence="2">Uncharacterized protein</fullName>
    </submittedName>
</protein>
<dbReference type="Proteomes" id="UP001630127">
    <property type="component" value="Unassembled WGS sequence"/>
</dbReference>
<evidence type="ECO:0000313" key="3">
    <source>
        <dbReference type="Proteomes" id="UP001630127"/>
    </source>
</evidence>
<gene>
    <name evidence="2" type="ORF">ACH5RR_034949</name>
</gene>
<dbReference type="EMBL" id="JBJUIK010000014">
    <property type="protein sequence ID" value="KAL3505108.1"/>
    <property type="molecule type" value="Genomic_DNA"/>
</dbReference>
<dbReference type="AlphaFoldDB" id="A0ABD2YCE1"/>
<dbReference type="SUPFAM" id="SSF81665">
    <property type="entry name" value="Calcium ATPase, transmembrane domain M"/>
    <property type="match status" value="1"/>
</dbReference>
<keyword evidence="1" id="KW-0472">Membrane</keyword>
<proteinExistence type="predicted"/>
<keyword evidence="3" id="KW-1185">Reference proteome</keyword>
<feature type="transmembrane region" description="Helical" evidence="1">
    <location>
        <begin position="6"/>
        <end position="25"/>
    </location>
</feature>